<dbReference type="RefSeq" id="XP_017980056.1">
    <property type="nucleotide sequence ID" value="XM_018124567.1"/>
</dbReference>
<evidence type="ECO:0000313" key="2">
    <source>
        <dbReference type="RefSeq" id="XP_017980056.1"/>
    </source>
</evidence>
<dbReference type="AlphaFoldDB" id="A0AB32WQ71"/>
<reference evidence="2" key="2">
    <citation type="submission" date="2025-08" db="UniProtKB">
        <authorList>
            <consortium name="RefSeq"/>
        </authorList>
    </citation>
    <scope>IDENTIFICATION</scope>
</reference>
<gene>
    <name evidence="2" type="primary">LOC108662791</name>
</gene>
<dbReference type="KEGG" id="tcc:108662791"/>
<dbReference type="Proteomes" id="UP000694886">
    <property type="component" value="Chromosome 1"/>
</dbReference>
<name>A0AB32WQ71_THECC</name>
<reference evidence="1" key="1">
    <citation type="journal article" date="1997" name="Nucleic Acids Res.">
        <title>tRNAscan-SE: a program for improved detection of transfer RNA genes in genomic sequence.</title>
        <authorList>
            <person name="Lowe T.M."/>
            <person name="Eddy S.R."/>
        </authorList>
    </citation>
    <scope>NUCLEOTIDE SEQUENCE [LARGE SCALE GENOMIC DNA]</scope>
    <source>
        <strain evidence="1">r\B97-61/B2</strain>
    </source>
</reference>
<sequence length="115" mass="13590">MKTSSRPTLGIPPFLRKKRSIILFLKNLIYLKLPPQRFELLSIDIGVREFMVKQIVNSIWRSLLRVRFFFNPSLWRVISGELRLHNIVKELGVFLERTCVDEESLSWWCDGLGNE</sequence>
<dbReference type="GeneID" id="108662791"/>
<organism evidence="1 2">
    <name type="scientific">Theobroma cacao</name>
    <name type="common">Cacao</name>
    <name type="synonym">Cocoa</name>
    <dbReference type="NCBI Taxonomy" id="3641"/>
    <lineage>
        <taxon>Eukaryota</taxon>
        <taxon>Viridiplantae</taxon>
        <taxon>Streptophyta</taxon>
        <taxon>Embryophyta</taxon>
        <taxon>Tracheophyta</taxon>
        <taxon>Spermatophyta</taxon>
        <taxon>Magnoliopsida</taxon>
        <taxon>eudicotyledons</taxon>
        <taxon>Gunneridae</taxon>
        <taxon>Pentapetalae</taxon>
        <taxon>rosids</taxon>
        <taxon>malvids</taxon>
        <taxon>Malvales</taxon>
        <taxon>Malvaceae</taxon>
        <taxon>Byttnerioideae</taxon>
        <taxon>Theobroma</taxon>
    </lineage>
</organism>
<accession>A0AB32WQ71</accession>
<protein>
    <submittedName>
        <fullName evidence="2">Uncharacterized protein LOC108662791</fullName>
    </submittedName>
</protein>
<proteinExistence type="predicted"/>
<evidence type="ECO:0000313" key="1">
    <source>
        <dbReference type="Proteomes" id="UP000694886"/>
    </source>
</evidence>
<dbReference type="Gramene" id="Tc01v2_t011800.1">
    <property type="protein sequence ID" value="Tc01v2_p011800.1"/>
    <property type="gene ID" value="Tc01v2_g011800"/>
</dbReference>